<evidence type="ECO:0000256" key="5">
    <source>
        <dbReference type="ARBA" id="ARBA00022573"/>
    </source>
</evidence>
<dbReference type="Proteomes" id="UP000011135">
    <property type="component" value="Unassembled WGS sequence"/>
</dbReference>
<dbReference type="PANTHER" id="PTHR43463:SF1">
    <property type="entry name" value="NICOTINATE-NUCLEOTIDE--DIMETHYLBENZIMIDAZOLE PHOSPHORIBOSYLTRANSFERASE"/>
    <property type="match status" value="1"/>
</dbReference>
<reference evidence="11 12" key="1">
    <citation type="submission" date="2012-12" db="EMBL/GenBank/DDBJ databases">
        <title>Genome assembly of Fulvivirga imtechensis AK7.</title>
        <authorList>
            <person name="Nupur N."/>
            <person name="Khatri I."/>
            <person name="Kumar R."/>
            <person name="Subramanian S."/>
            <person name="Pinnaka A."/>
        </authorList>
    </citation>
    <scope>NUCLEOTIDE SEQUENCE [LARGE SCALE GENOMIC DNA]</scope>
    <source>
        <strain evidence="11 12">AK7</strain>
    </source>
</reference>
<dbReference type="eggNOG" id="COG2038">
    <property type="taxonomic scope" value="Bacteria"/>
</dbReference>
<dbReference type="EC" id="2.4.2.21" evidence="3 10"/>
<evidence type="ECO:0000256" key="2">
    <source>
        <dbReference type="ARBA" id="ARBA00007110"/>
    </source>
</evidence>
<comment type="catalytic activity">
    <reaction evidence="9 10">
        <text>5,6-dimethylbenzimidazole + nicotinate beta-D-ribonucleotide = alpha-ribazole 5'-phosphate + nicotinate + H(+)</text>
        <dbReference type="Rhea" id="RHEA:11196"/>
        <dbReference type="ChEBI" id="CHEBI:15378"/>
        <dbReference type="ChEBI" id="CHEBI:15890"/>
        <dbReference type="ChEBI" id="CHEBI:32544"/>
        <dbReference type="ChEBI" id="CHEBI:57502"/>
        <dbReference type="ChEBI" id="CHEBI:57918"/>
        <dbReference type="EC" id="2.4.2.21"/>
    </reaction>
</comment>
<dbReference type="Pfam" id="PF02277">
    <property type="entry name" value="DBI_PRT"/>
    <property type="match status" value="1"/>
</dbReference>
<keyword evidence="7 10" id="KW-0808">Transferase</keyword>
<dbReference type="InterPro" id="IPR003200">
    <property type="entry name" value="Nict_dMeBzImd_PRibTrfase"/>
</dbReference>
<evidence type="ECO:0000256" key="6">
    <source>
        <dbReference type="ARBA" id="ARBA00022676"/>
    </source>
</evidence>
<accession>L8JRX0</accession>
<proteinExistence type="inferred from homology"/>
<dbReference type="PATRIC" id="fig|1237149.3.peg.3564"/>
<dbReference type="InterPro" id="IPR036087">
    <property type="entry name" value="Nict_dMeBzImd_PRibTrfase_sf"/>
</dbReference>
<dbReference type="PANTHER" id="PTHR43463">
    <property type="entry name" value="NICOTINATE-NUCLEOTIDE--DIMETHYLBENZIMIDAZOLE PHOSPHORIBOSYLTRANSFERASE"/>
    <property type="match status" value="1"/>
</dbReference>
<protein>
    <recommendedName>
        <fullName evidence="4 10">Nicotinate-nucleotide--dimethylbenzimidazole phosphoribosyltransferase</fullName>
        <shortName evidence="10">NN:DBI PRT</shortName>
        <ecNumber evidence="3 10">2.4.2.21</ecNumber>
    </recommendedName>
    <alternativeName>
        <fullName evidence="8 10">N(1)-alpha-phosphoribosyltransferase</fullName>
    </alternativeName>
</protein>
<dbReference type="FunFam" id="3.40.50.10210:FF:000001">
    <property type="entry name" value="Nicotinate-nucleotide--dimethylbenzimidazole phosphoribosyltransferase"/>
    <property type="match status" value="1"/>
</dbReference>
<dbReference type="OrthoDB" id="9781491at2"/>
<dbReference type="NCBIfam" id="NF000996">
    <property type="entry name" value="PRK00105.1"/>
    <property type="match status" value="1"/>
</dbReference>
<comment type="similarity">
    <text evidence="2 10">Belongs to the CobT family.</text>
</comment>
<comment type="pathway">
    <text evidence="1 10">Nucleoside biosynthesis; alpha-ribazole biosynthesis; alpha-ribazole from 5,6-dimethylbenzimidazole: step 1/2.</text>
</comment>
<evidence type="ECO:0000313" key="12">
    <source>
        <dbReference type="Proteomes" id="UP000011135"/>
    </source>
</evidence>
<dbReference type="STRING" id="1237149.C900_03802"/>
<evidence type="ECO:0000256" key="7">
    <source>
        <dbReference type="ARBA" id="ARBA00022679"/>
    </source>
</evidence>
<organism evidence="11 12">
    <name type="scientific">Fulvivirga imtechensis AK7</name>
    <dbReference type="NCBI Taxonomy" id="1237149"/>
    <lineage>
        <taxon>Bacteria</taxon>
        <taxon>Pseudomonadati</taxon>
        <taxon>Bacteroidota</taxon>
        <taxon>Cytophagia</taxon>
        <taxon>Cytophagales</taxon>
        <taxon>Fulvivirgaceae</taxon>
        <taxon>Fulvivirga</taxon>
    </lineage>
</organism>
<sequence>MIDINIRPCDNSLLEALQHKINSKTKPAGALGMLESIALQVGLIQNTLTPALLSPNMVVFAADHGIANEGVSAYPQEVTGQMVLNFLSGGAAINVFCRQHGIELAVVDAGVTSELPAHPLLIDKKMGAGTDNFLFGPAMTQKQCEQALMAGMKIVEEIADKGCNIIGFGEMGIGNTSAASMLTHILCDIPLLHCVGKGTGLDDDQRRKKLSVLEQASQFHRLTPDADPIQVLSTFGGFEIAMMTGAMLKAAQKRIIILVDGFIASAAFLAAHALQPTILAYSFFTHLSEEQGHIKAMEFLRVRPILQLNMRLGEGTGAAIAYPIIQSAVNFLNEMASFEEARVSTKFN</sequence>
<name>L8JRX0_9BACT</name>
<dbReference type="CDD" id="cd02439">
    <property type="entry name" value="DMB-PRT_CobT"/>
    <property type="match status" value="1"/>
</dbReference>
<dbReference type="InterPro" id="IPR023195">
    <property type="entry name" value="Nict_dMeBzImd_PRibTrfase_N"/>
</dbReference>
<evidence type="ECO:0000256" key="4">
    <source>
        <dbReference type="ARBA" id="ARBA00015486"/>
    </source>
</evidence>
<dbReference type="AlphaFoldDB" id="L8JRX0"/>
<dbReference type="EMBL" id="AMZN01000055">
    <property type="protein sequence ID" value="ELR70117.1"/>
    <property type="molecule type" value="Genomic_DNA"/>
</dbReference>
<evidence type="ECO:0000256" key="10">
    <source>
        <dbReference type="HAMAP-Rule" id="MF_00230"/>
    </source>
</evidence>
<evidence type="ECO:0000256" key="9">
    <source>
        <dbReference type="ARBA" id="ARBA00047340"/>
    </source>
</evidence>
<feature type="active site" description="Proton acceptor" evidence="10">
    <location>
        <position position="314"/>
    </location>
</feature>
<evidence type="ECO:0000313" key="11">
    <source>
        <dbReference type="EMBL" id="ELR70117.1"/>
    </source>
</evidence>
<gene>
    <name evidence="10" type="primary">cobT</name>
    <name evidence="11" type="ORF">C900_03802</name>
</gene>
<dbReference type="Gene3D" id="1.10.1610.10">
    <property type="match status" value="1"/>
</dbReference>
<evidence type="ECO:0000256" key="8">
    <source>
        <dbReference type="ARBA" id="ARBA00030686"/>
    </source>
</evidence>
<dbReference type="InterPro" id="IPR017846">
    <property type="entry name" value="Nict_dMeBzImd_PRibTrfase_bact"/>
</dbReference>
<dbReference type="RefSeq" id="WP_009581208.1">
    <property type="nucleotide sequence ID" value="NZ_AMZN01000055.1"/>
</dbReference>
<dbReference type="NCBIfam" id="TIGR03160">
    <property type="entry name" value="cobT_DBIPRT"/>
    <property type="match status" value="1"/>
</dbReference>
<keyword evidence="12" id="KW-1185">Reference proteome</keyword>
<dbReference type="HAMAP" id="MF_00230">
    <property type="entry name" value="CobT"/>
    <property type="match status" value="1"/>
</dbReference>
<evidence type="ECO:0000256" key="1">
    <source>
        <dbReference type="ARBA" id="ARBA00005049"/>
    </source>
</evidence>
<dbReference type="GO" id="GO:0008939">
    <property type="term" value="F:nicotinate-nucleotide-dimethylbenzimidazole phosphoribosyltransferase activity"/>
    <property type="evidence" value="ECO:0007669"/>
    <property type="project" value="UniProtKB-UniRule"/>
</dbReference>
<comment type="caution">
    <text evidence="11">The sequence shown here is derived from an EMBL/GenBank/DDBJ whole genome shotgun (WGS) entry which is preliminary data.</text>
</comment>
<dbReference type="Gene3D" id="3.40.50.10210">
    <property type="match status" value="1"/>
</dbReference>
<dbReference type="UniPathway" id="UPA00061">
    <property type="reaction ID" value="UER00516"/>
</dbReference>
<keyword evidence="6 10" id="KW-0328">Glycosyltransferase</keyword>
<comment type="function">
    <text evidence="10">Catalyzes the synthesis of alpha-ribazole-5'-phosphate from nicotinate mononucleotide (NAMN) and 5,6-dimethylbenzimidazole (DMB).</text>
</comment>
<dbReference type="GO" id="GO:0009236">
    <property type="term" value="P:cobalamin biosynthetic process"/>
    <property type="evidence" value="ECO:0007669"/>
    <property type="project" value="UniProtKB-UniRule"/>
</dbReference>
<evidence type="ECO:0000256" key="3">
    <source>
        <dbReference type="ARBA" id="ARBA00011991"/>
    </source>
</evidence>
<keyword evidence="5 10" id="KW-0169">Cobalamin biosynthesis</keyword>
<dbReference type="SUPFAM" id="SSF52733">
    <property type="entry name" value="Nicotinate mononucleotide:5,6-dimethylbenzimidazole phosphoribosyltransferase (CobT)"/>
    <property type="match status" value="1"/>
</dbReference>